<dbReference type="InterPro" id="IPR032401">
    <property type="entry name" value="EDC4_WD40"/>
</dbReference>
<dbReference type="SUPFAM" id="SSF50978">
    <property type="entry name" value="WD40 repeat-like"/>
    <property type="match status" value="1"/>
</dbReference>
<dbReference type="InterPro" id="IPR049404">
    <property type="entry name" value="EDC4_C"/>
</dbReference>
<dbReference type="PANTHER" id="PTHR15598">
    <property type="entry name" value="ENHANCER OF MRNA-DECAPPING PROTEIN 4"/>
    <property type="match status" value="1"/>
</dbReference>
<feature type="compositionally biased region" description="Low complexity" evidence="9">
    <location>
        <begin position="1376"/>
        <end position="1393"/>
    </location>
</feature>
<evidence type="ECO:0000256" key="5">
    <source>
        <dbReference type="ARBA" id="ARBA00022737"/>
    </source>
</evidence>
<feature type="compositionally biased region" description="Polar residues" evidence="9">
    <location>
        <begin position="1348"/>
        <end position="1357"/>
    </location>
</feature>
<organism evidence="12">
    <name type="scientific">Heliothis virescens</name>
    <name type="common">Tobacco budworm moth</name>
    <dbReference type="NCBI Taxonomy" id="7102"/>
    <lineage>
        <taxon>Eukaryota</taxon>
        <taxon>Metazoa</taxon>
        <taxon>Ecdysozoa</taxon>
        <taxon>Arthropoda</taxon>
        <taxon>Hexapoda</taxon>
        <taxon>Insecta</taxon>
        <taxon>Pterygota</taxon>
        <taxon>Neoptera</taxon>
        <taxon>Endopterygota</taxon>
        <taxon>Lepidoptera</taxon>
        <taxon>Glossata</taxon>
        <taxon>Ditrysia</taxon>
        <taxon>Noctuoidea</taxon>
        <taxon>Noctuidae</taxon>
        <taxon>Heliothinae</taxon>
        <taxon>Heliothis</taxon>
    </lineage>
</organism>
<evidence type="ECO:0000256" key="9">
    <source>
        <dbReference type="SAM" id="MobiDB-lite"/>
    </source>
</evidence>
<dbReference type="InterPro" id="IPR044938">
    <property type="entry name" value="EDC4_C_sf"/>
</dbReference>
<feature type="compositionally biased region" description="Pro residues" evidence="9">
    <location>
        <begin position="991"/>
        <end position="1000"/>
    </location>
</feature>
<reference evidence="12" key="1">
    <citation type="submission" date="2017-09" db="EMBL/GenBank/DDBJ databases">
        <title>Contemporary evolution of a Lepidopteran species, Heliothis virescens, in response to modern agricultural practices.</title>
        <authorList>
            <person name="Fritz M.L."/>
            <person name="Deyonke A.M."/>
            <person name="Papanicolaou A."/>
            <person name="Micinski S."/>
            <person name="Westbrook J."/>
            <person name="Gould F."/>
        </authorList>
    </citation>
    <scope>NUCLEOTIDE SEQUENCE [LARGE SCALE GENOMIC DNA]</scope>
    <source>
        <strain evidence="12">HvINT-</strain>
        <tissue evidence="12">Whole body</tissue>
    </source>
</reference>
<feature type="region of interest" description="Disordered" evidence="9">
    <location>
        <begin position="535"/>
        <end position="595"/>
    </location>
</feature>
<dbReference type="Pfam" id="PF16529">
    <property type="entry name" value="Ge1_WD40"/>
    <property type="match status" value="1"/>
</dbReference>
<comment type="caution">
    <text evidence="12">The sequence shown here is derived from an EMBL/GenBank/DDBJ whole genome shotgun (WGS) entry which is preliminary data.</text>
</comment>
<feature type="coiled-coil region" evidence="8">
    <location>
        <begin position="1055"/>
        <end position="1082"/>
    </location>
</feature>
<dbReference type="Gene3D" id="6.10.140.270">
    <property type="match status" value="1"/>
</dbReference>
<comment type="similarity">
    <text evidence="2">Belongs to the WD repeat EDC4 family.</text>
</comment>
<feature type="region of interest" description="Disordered" evidence="9">
    <location>
        <begin position="1348"/>
        <end position="1416"/>
    </location>
</feature>
<keyword evidence="5" id="KW-0677">Repeat</keyword>
<dbReference type="InterPro" id="IPR045152">
    <property type="entry name" value="EDC4-like"/>
</dbReference>
<dbReference type="InterPro" id="IPR015943">
    <property type="entry name" value="WD40/YVTN_repeat-like_dom_sf"/>
</dbReference>
<dbReference type="InterPro" id="IPR036322">
    <property type="entry name" value="WD40_repeat_dom_sf"/>
</dbReference>
<feature type="compositionally biased region" description="Basic and acidic residues" evidence="9">
    <location>
        <begin position="890"/>
        <end position="901"/>
    </location>
</feature>
<keyword evidence="3" id="KW-0963">Cytoplasm</keyword>
<evidence type="ECO:0000256" key="3">
    <source>
        <dbReference type="ARBA" id="ARBA00022490"/>
    </source>
</evidence>
<dbReference type="GO" id="GO:0031087">
    <property type="term" value="P:deadenylation-independent decapping of nuclear-transcribed mRNA"/>
    <property type="evidence" value="ECO:0007669"/>
    <property type="project" value="InterPro"/>
</dbReference>
<evidence type="ECO:0000256" key="4">
    <source>
        <dbReference type="ARBA" id="ARBA00022574"/>
    </source>
</evidence>
<feature type="region of interest" description="Disordered" evidence="9">
    <location>
        <begin position="657"/>
        <end position="680"/>
    </location>
</feature>
<feature type="domain" description="Enhancer of mRNA-decapping protein 4 C-terminal" evidence="11">
    <location>
        <begin position="1268"/>
        <end position="1353"/>
    </location>
</feature>
<dbReference type="Pfam" id="PF21289">
    <property type="entry name" value="EDC4_C"/>
    <property type="match status" value="1"/>
</dbReference>
<evidence type="ECO:0000259" key="11">
    <source>
        <dbReference type="Pfam" id="PF21289"/>
    </source>
</evidence>
<feature type="repeat" description="WD" evidence="7">
    <location>
        <begin position="237"/>
        <end position="270"/>
    </location>
</feature>
<dbReference type="EMBL" id="NWSH01000576">
    <property type="protein sequence ID" value="PCG75549.1"/>
    <property type="molecule type" value="Genomic_DNA"/>
</dbReference>
<dbReference type="STRING" id="7102.A0A2A4JUR8"/>
<dbReference type="InterPro" id="IPR001680">
    <property type="entry name" value="WD40_rpt"/>
</dbReference>
<dbReference type="Gene3D" id="1.10.220.100">
    <property type="entry name" value="conserved c-terminal region of ge- 1"/>
    <property type="match status" value="1"/>
</dbReference>
<proteinExistence type="inferred from homology"/>
<evidence type="ECO:0000256" key="7">
    <source>
        <dbReference type="PROSITE-ProRule" id="PRU00221"/>
    </source>
</evidence>
<feature type="compositionally biased region" description="Pro residues" evidence="9">
    <location>
        <begin position="660"/>
        <end position="669"/>
    </location>
</feature>
<feature type="compositionally biased region" description="Polar residues" evidence="9">
    <location>
        <begin position="579"/>
        <end position="590"/>
    </location>
</feature>
<keyword evidence="4 7" id="KW-0853">WD repeat</keyword>
<evidence type="ECO:0000259" key="10">
    <source>
        <dbReference type="Pfam" id="PF16529"/>
    </source>
</evidence>
<evidence type="ECO:0000313" key="12">
    <source>
        <dbReference type="EMBL" id="PCG75549.1"/>
    </source>
</evidence>
<keyword evidence="6 8" id="KW-0175">Coiled coil</keyword>
<protein>
    <submittedName>
        <fullName evidence="12">Uncharacterized protein</fullName>
    </submittedName>
</protein>
<feature type="region of interest" description="Disordered" evidence="9">
    <location>
        <begin position="890"/>
        <end position="926"/>
    </location>
</feature>
<dbReference type="Gene3D" id="2.130.10.10">
    <property type="entry name" value="YVTN repeat-like/Quinoprotein amine dehydrogenase"/>
    <property type="match status" value="1"/>
</dbReference>
<accession>A0A2A4JUR8</accession>
<name>A0A2A4JUR8_HELVI</name>
<evidence type="ECO:0000256" key="8">
    <source>
        <dbReference type="SAM" id="Coils"/>
    </source>
</evidence>
<dbReference type="GO" id="GO:0000932">
    <property type="term" value="C:P-body"/>
    <property type="evidence" value="ECO:0007669"/>
    <property type="project" value="UniProtKB-SubCell"/>
</dbReference>
<gene>
    <name evidence="12" type="ORF">B5V51_11442</name>
</gene>
<feature type="coiled-coil region" evidence="8">
    <location>
        <begin position="724"/>
        <end position="751"/>
    </location>
</feature>
<dbReference type="SMART" id="SM00320">
    <property type="entry name" value="WD40"/>
    <property type="match status" value="2"/>
</dbReference>
<feature type="domain" description="Enhancer of mRNA-decapping protein 4 WD40 repeat region" evidence="10">
    <location>
        <begin position="47"/>
        <end position="381"/>
    </location>
</feature>
<evidence type="ECO:0000256" key="2">
    <source>
        <dbReference type="ARBA" id="ARBA00009639"/>
    </source>
</evidence>
<evidence type="ECO:0000256" key="6">
    <source>
        <dbReference type="ARBA" id="ARBA00023054"/>
    </source>
</evidence>
<dbReference type="PANTHER" id="PTHR15598:SF5">
    <property type="entry name" value="ENHANCER OF MRNA-DECAPPING PROTEIN 4"/>
    <property type="match status" value="1"/>
</dbReference>
<comment type="subcellular location">
    <subcellularLocation>
        <location evidence="1">Cytoplasm</location>
        <location evidence="1">P-body</location>
    </subcellularLocation>
</comment>
<dbReference type="PROSITE" id="PS50082">
    <property type="entry name" value="WD_REPEATS_2"/>
    <property type="match status" value="1"/>
</dbReference>
<evidence type="ECO:0000256" key="1">
    <source>
        <dbReference type="ARBA" id="ARBA00004201"/>
    </source>
</evidence>
<feature type="region of interest" description="Disordered" evidence="9">
    <location>
        <begin position="988"/>
        <end position="1011"/>
    </location>
</feature>
<feature type="compositionally biased region" description="Polar residues" evidence="9">
    <location>
        <begin position="910"/>
        <end position="921"/>
    </location>
</feature>
<sequence>MAPTTMLPKLSDATQTISFSDGDGVCSAEVYSTNVMVNTNAGNHDHGSSKVKLKNLVDYNWEPKFYAGQLLAIHTNGKYLAYSIKAPNAVNPGTWSGMVRVVYNPEPGTDRRALIKGMKGEVQDLAFAHIQSQVVLACIDEQGNFYVHEIEVTDSGLRCTLLAEVREDTGAVGSSHRVVWCPYIPDDEDEAADDDVARLLLTTHDNIARMWNTRALQSAGVGTGGAVGAAGGGALCAAEHVAAILDAAFSPDGSALATASADGYVMFFQVYMHADSSPRCLHKWQPHGGKPLSCLFFLDNHKNYNTDVQFWKFAVTGAENNTTIKIWSCKSWTCLQTITFTPGVGTDMTLGLKAMLDTSASYLLLSDFKSRSLYVLNMARDPEDSMAYCKSISEFLLPYPVLSFCIVDAEEQQTKCEPSCDEPLYRNGSGGDADSPIHYELHHDDSGSGGSGGEEWRRVVVRLYIVQPKGLQEGRLVYEPPRPPLHAELLHGLSDLVLEDSSVESAPATIASSILQQQSQQLKNLLMRTQVPEATQPGSLIGTRPESPSIAPQLNLMTPDAFSSPGKREEDDPPLSATPDVSSKPRNSTGGPCVEETLGETASKLASAGSSPSREVQQIMSHSDHAFFKEEPEEVTVATETLSTTETLFEADVFAAAEPAPLPPPPPHPPHPHKLASTNSDTWPSISVPQVSEAVPAQQLSQSLGALAGDDSRAGLSAADRTRLDALEHKLDKLTEMLSAQTRELRSLRGAVVSPRDHELASKMAATDQLLRENIDKLATSKTVMERLSTSIAKSLSDMVRESFREALFDSVVPVMEKTHAQIFKQINQAFQNGTKEFAANTEAAARAAAERGGAAATASLRAALERHAEALASAHSAAHHHHLADVIRETTHSSPGKREEDDPPLSATPDVSSKPRNSTGGPCVEETLGETASKLASAGSSPSREVQQIMSHSDHAFFKEEPEEVTVATETLSTTETLFEADVFAAAEPAPLPPPPPHPPHPHKLASTNSDTWPSISVPQVSEAVPAQQLSQSLGALAGDDSRAGLSAADRTRLDALEHKLDKLTEMLSAQTRELRSLRGAVVSPRDHELASKMAATDQLLRENIDKLATSKTVMERLSTSIAKSLSDMVRESFREALFDSVVPVMEKTHAQIFKQINQAFQNGTKEFAANTEAAARAAAERGGAAATASLRAALERHAEALASAHSAAHHHHLADVIRETTHSVLEKELGWWREQARSVALASRAHSPSTPHSHHAADRQMQVAQIQSLIASGDVNGAFQQALSASDLALVMCACRAAEPAHVFGPPCKLKQHVLLSLVQQLAADMARDTPLKHRYLEEAVMNLDTSNPVTTGAPSRSGARAPEAADGVPVGDAQPRAGAAAAHAASWPPRRWSRRPPDPAAPAPGACHTSQTTGQDCVNKWTVSVEVIV</sequence>